<dbReference type="EMBL" id="JACHNC010000001">
    <property type="protein sequence ID" value="MBB4752759.1"/>
    <property type="molecule type" value="Genomic_DNA"/>
</dbReference>
<evidence type="ECO:0000313" key="5">
    <source>
        <dbReference type="Proteomes" id="UP000590511"/>
    </source>
</evidence>
<organism evidence="4 5">
    <name type="scientific">Actinoplanes lobatus</name>
    <dbReference type="NCBI Taxonomy" id="113568"/>
    <lineage>
        <taxon>Bacteria</taxon>
        <taxon>Bacillati</taxon>
        <taxon>Actinomycetota</taxon>
        <taxon>Actinomycetes</taxon>
        <taxon>Micromonosporales</taxon>
        <taxon>Micromonosporaceae</taxon>
        <taxon>Actinoplanes</taxon>
    </lineage>
</organism>
<dbReference type="GO" id="GO:0016491">
    <property type="term" value="F:oxidoreductase activity"/>
    <property type="evidence" value="ECO:0007669"/>
    <property type="project" value="UniProtKB-KW"/>
</dbReference>
<evidence type="ECO:0000256" key="3">
    <source>
        <dbReference type="SAM" id="MobiDB-lite"/>
    </source>
</evidence>
<dbReference type="PRINTS" id="PR00081">
    <property type="entry name" value="GDHRDH"/>
</dbReference>
<dbReference type="NCBIfam" id="NF004846">
    <property type="entry name" value="PRK06197.1"/>
    <property type="match status" value="1"/>
</dbReference>
<dbReference type="PANTHER" id="PTHR43157:SF31">
    <property type="entry name" value="PHOSPHATIDYLINOSITOL-GLYCAN BIOSYNTHESIS CLASS F PROTEIN"/>
    <property type="match status" value="1"/>
</dbReference>
<proteinExistence type="inferred from homology"/>
<keyword evidence="1" id="KW-0560">Oxidoreductase</keyword>
<feature type="compositionally biased region" description="Gly residues" evidence="3">
    <location>
        <begin position="251"/>
        <end position="260"/>
    </location>
</feature>
<evidence type="ECO:0000256" key="2">
    <source>
        <dbReference type="RuleBase" id="RU000363"/>
    </source>
</evidence>
<dbReference type="Gene3D" id="3.40.50.720">
    <property type="entry name" value="NAD(P)-binding Rossmann-like Domain"/>
    <property type="match status" value="1"/>
</dbReference>
<dbReference type="SUPFAM" id="SSF51735">
    <property type="entry name" value="NAD(P)-binding Rossmann-fold domains"/>
    <property type="match status" value="1"/>
</dbReference>
<gene>
    <name evidence="4" type="ORF">BJ964_006920</name>
</gene>
<protein>
    <submittedName>
        <fullName evidence="4">NAD(P)-dependent dehydrogenase (Short-subunit alcohol dehydrogenase family)</fullName>
    </submittedName>
</protein>
<name>A0A7W7HLK3_9ACTN</name>
<dbReference type="AlphaFoldDB" id="A0A7W7HLK3"/>
<dbReference type="InterPro" id="IPR002347">
    <property type="entry name" value="SDR_fam"/>
</dbReference>
<reference evidence="4 5" key="1">
    <citation type="submission" date="2020-08" db="EMBL/GenBank/DDBJ databases">
        <title>Sequencing the genomes of 1000 actinobacteria strains.</title>
        <authorList>
            <person name="Klenk H.-P."/>
        </authorList>
    </citation>
    <scope>NUCLEOTIDE SEQUENCE [LARGE SCALE GENOMIC DNA]</scope>
    <source>
        <strain evidence="4 5">DSM 43150</strain>
    </source>
</reference>
<dbReference type="Proteomes" id="UP000590511">
    <property type="component" value="Unassembled WGS sequence"/>
</dbReference>
<comment type="similarity">
    <text evidence="2">Belongs to the short-chain dehydrogenases/reductases (SDR) family.</text>
</comment>
<dbReference type="PANTHER" id="PTHR43157">
    <property type="entry name" value="PHOSPHATIDYLINOSITOL-GLYCAN BIOSYNTHESIS CLASS F PROTEIN-RELATED"/>
    <property type="match status" value="1"/>
</dbReference>
<evidence type="ECO:0000256" key="1">
    <source>
        <dbReference type="ARBA" id="ARBA00023002"/>
    </source>
</evidence>
<accession>A0A7W7HLK3</accession>
<feature type="region of interest" description="Disordered" evidence="3">
    <location>
        <begin position="249"/>
        <end position="281"/>
    </location>
</feature>
<dbReference type="PRINTS" id="PR00080">
    <property type="entry name" value="SDRFAMILY"/>
</dbReference>
<dbReference type="Pfam" id="PF00106">
    <property type="entry name" value="adh_short"/>
    <property type="match status" value="1"/>
</dbReference>
<evidence type="ECO:0000313" key="4">
    <source>
        <dbReference type="EMBL" id="MBB4752759.1"/>
    </source>
</evidence>
<comment type="caution">
    <text evidence="4">The sequence shown here is derived from an EMBL/GenBank/DDBJ whole genome shotgun (WGS) entry which is preliminary data.</text>
</comment>
<dbReference type="InterPro" id="IPR036291">
    <property type="entry name" value="NAD(P)-bd_dom_sf"/>
</dbReference>
<sequence>MMWQLSDAPRLDGRIALVTGATAGIGLETAKALSARGAHVVLGARDQARGADAVAQLPGDGSVLALDLADLGSVRSACAALRERLDRLDILINNAGLWWQPARHTADGFESQMGVNHLGHFALTGLLLDLIMRSPAGRVVTVSSKAAGAGSVMNLDPKSLDRYRPAKAYNASKLANLLFAFELNDRLAAIGSPAISLAAHPGGARTDLFRDASPGFRIANATIGWLFTQSAREGALSVLRAATDPHARGGEYYGPGGPGQFRGAPTVQRAPRRAYDSAQRRQLWTISQEATGISYPRPAETLH</sequence>